<dbReference type="RefSeq" id="WP_113885138.1">
    <property type="nucleotide sequence ID" value="NZ_QNSF01000017.1"/>
</dbReference>
<reference evidence="2 3" key="1">
    <citation type="submission" date="2018-06" db="EMBL/GenBank/DDBJ databases">
        <title>Freshwater and sediment microbial communities from various areas in North America, analyzing microbe dynamics in response to fracking.</title>
        <authorList>
            <person name="Lamendella R."/>
        </authorList>
    </citation>
    <scope>NUCLEOTIDE SEQUENCE [LARGE SCALE GENOMIC DNA]</scope>
    <source>
        <strain evidence="2 3">14_TX</strain>
    </source>
</reference>
<dbReference type="OrthoDB" id="2417909at2"/>
<name>A0A366JNE8_CYTFI</name>
<feature type="domain" description="IrrE N-terminal-like" evidence="1">
    <location>
        <begin position="41"/>
        <end position="143"/>
    </location>
</feature>
<dbReference type="EMBL" id="QNSF01000017">
    <property type="protein sequence ID" value="RBP87870.1"/>
    <property type="molecule type" value="Genomic_DNA"/>
</dbReference>
<evidence type="ECO:0000259" key="1">
    <source>
        <dbReference type="Pfam" id="PF06114"/>
    </source>
</evidence>
<gene>
    <name evidence="2" type="ORF">DFO70_11761</name>
</gene>
<organism evidence="2 3">
    <name type="scientific">Cytobacillus firmus</name>
    <name type="common">Bacillus firmus</name>
    <dbReference type="NCBI Taxonomy" id="1399"/>
    <lineage>
        <taxon>Bacteria</taxon>
        <taxon>Bacillati</taxon>
        <taxon>Bacillota</taxon>
        <taxon>Bacilli</taxon>
        <taxon>Bacillales</taxon>
        <taxon>Bacillaceae</taxon>
        <taxon>Cytobacillus</taxon>
    </lineage>
</organism>
<evidence type="ECO:0000313" key="2">
    <source>
        <dbReference type="EMBL" id="RBP87870.1"/>
    </source>
</evidence>
<dbReference type="InterPro" id="IPR010359">
    <property type="entry name" value="IrrE_HExxH"/>
</dbReference>
<keyword evidence="3" id="KW-1185">Reference proteome</keyword>
<comment type="caution">
    <text evidence="2">The sequence shown here is derived from an EMBL/GenBank/DDBJ whole genome shotgun (WGS) entry which is preliminary data.</text>
</comment>
<proteinExistence type="predicted"/>
<dbReference type="Proteomes" id="UP000252731">
    <property type="component" value="Unassembled WGS sequence"/>
</dbReference>
<dbReference type="Pfam" id="PF06114">
    <property type="entry name" value="Peptidase_M78"/>
    <property type="match status" value="1"/>
</dbReference>
<dbReference type="AlphaFoldDB" id="A0A366JNE8"/>
<evidence type="ECO:0000313" key="3">
    <source>
        <dbReference type="Proteomes" id="UP000252731"/>
    </source>
</evidence>
<sequence length="163" mass="19664">MKYQTTLLEDWIKNFYYRIGIFRPQQLDMLEIIYRLGMSVKYMDISSRFYQNVVIIDERLSPQEQWEEFGHELCHYQRHEGNQLILSVSFLKLQESQAALFSYHFCVPTFMLLKIKFPPFRGQAVELISDTFNVTLEFANNRLAMFENRINSTLFFERLYQTI</sequence>
<protein>
    <submittedName>
        <fullName evidence="2">Uncharacterized protein DUF955</fullName>
    </submittedName>
</protein>
<accession>A0A366JNE8</accession>